<organism evidence="2 3">
    <name type="scientific">Stylosanthes scabra</name>
    <dbReference type="NCBI Taxonomy" id="79078"/>
    <lineage>
        <taxon>Eukaryota</taxon>
        <taxon>Viridiplantae</taxon>
        <taxon>Streptophyta</taxon>
        <taxon>Embryophyta</taxon>
        <taxon>Tracheophyta</taxon>
        <taxon>Spermatophyta</taxon>
        <taxon>Magnoliopsida</taxon>
        <taxon>eudicotyledons</taxon>
        <taxon>Gunneridae</taxon>
        <taxon>Pentapetalae</taxon>
        <taxon>rosids</taxon>
        <taxon>fabids</taxon>
        <taxon>Fabales</taxon>
        <taxon>Fabaceae</taxon>
        <taxon>Papilionoideae</taxon>
        <taxon>50 kb inversion clade</taxon>
        <taxon>dalbergioids sensu lato</taxon>
        <taxon>Dalbergieae</taxon>
        <taxon>Pterocarpus clade</taxon>
        <taxon>Stylosanthes</taxon>
    </lineage>
</organism>
<gene>
    <name evidence="2" type="ORF">PIB30_041323</name>
</gene>
<dbReference type="EMBL" id="JASCZI010121057">
    <property type="protein sequence ID" value="MED6159325.1"/>
    <property type="molecule type" value="Genomic_DNA"/>
</dbReference>
<feature type="compositionally biased region" description="Low complexity" evidence="1">
    <location>
        <begin position="69"/>
        <end position="82"/>
    </location>
</feature>
<evidence type="ECO:0000313" key="3">
    <source>
        <dbReference type="Proteomes" id="UP001341840"/>
    </source>
</evidence>
<keyword evidence="3" id="KW-1185">Reference proteome</keyword>
<accession>A0ABU6UFD0</accession>
<proteinExistence type="predicted"/>
<evidence type="ECO:0000313" key="2">
    <source>
        <dbReference type="EMBL" id="MED6159325.1"/>
    </source>
</evidence>
<reference evidence="2 3" key="1">
    <citation type="journal article" date="2023" name="Plants (Basel)">
        <title>Bridging the Gap: Combining Genomics and Transcriptomics Approaches to Understand Stylosanthes scabra, an Orphan Legume from the Brazilian Caatinga.</title>
        <authorList>
            <person name="Ferreira-Neto J.R.C."/>
            <person name="da Silva M.D."/>
            <person name="Binneck E."/>
            <person name="de Melo N.F."/>
            <person name="da Silva R.H."/>
            <person name="de Melo A.L.T.M."/>
            <person name="Pandolfi V."/>
            <person name="Bustamante F.O."/>
            <person name="Brasileiro-Vidal A.C."/>
            <person name="Benko-Iseppon A.M."/>
        </authorList>
    </citation>
    <scope>NUCLEOTIDE SEQUENCE [LARGE SCALE GENOMIC DNA]</scope>
    <source>
        <tissue evidence="2">Leaves</tissue>
    </source>
</reference>
<sequence>MVENPQGDQGAVVWKEEAARPREQVCYLNLDHPTVPNWLWVNEQLHYSPAPQMPYYSPSHQHIATDVAQTQPPAQHQAHAQASLSAHIVQSDRSDS</sequence>
<dbReference type="Proteomes" id="UP001341840">
    <property type="component" value="Unassembled WGS sequence"/>
</dbReference>
<comment type="caution">
    <text evidence="2">The sequence shown here is derived from an EMBL/GenBank/DDBJ whole genome shotgun (WGS) entry which is preliminary data.</text>
</comment>
<protein>
    <submittedName>
        <fullName evidence="2">Uncharacterized protein</fullName>
    </submittedName>
</protein>
<evidence type="ECO:0000256" key="1">
    <source>
        <dbReference type="SAM" id="MobiDB-lite"/>
    </source>
</evidence>
<name>A0ABU6UFD0_9FABA</name>
<feature type="region of interest" description="Disordered" evidence="1">
    <location>
        <begin position="69"/>
        <end position="96"/>
    </location>
</feature>